<dbReference type="InterPro" id="IPR041657">
    <property type="entry name" value="HTH_17"/>
</dbReference>
<accession>A0A8J6ND99</accession>
<feature type="domain" description="Helix-turn-helix" evidence="1">
    <location>
        <begin position="12"/>
        <end position="54"/>
    </location>
</feature>
<dbReference type="EMBL" id="JACNJZ010000038">
    <property type="protein sequence ID" value="MBC8316513.1"/>
    <property type="molecule type" value="Genomic_DNA"/>
</dbReference>
<reference evidence="2 3" key="1">
    <citation type="submission" date="2020-08" db="EMBL/GenBank/DDBJ databases">
        <title>Bridging the membrane lipid divide: bacteria of the FCB group superphylum have the potential to synthesize archaeal ether lipids.</title>
        <authorList>
            <person name="Villanueva L."/>
            <person name="Von Meijenfeldt F.A.B."/>
            <person name="Westbye A.B."/>
            <person name="Yadav S."/>
            <person name="Hopmans E.C."/>
            <person name="Dutilh B.E."/>
            <person name="Sinninghe Damste J.S."/>
        </authorList>
    </citation>
    <scope>NUCLEOTIDE SEQUENCE [LARGE SCALE GENOMIC DNA]</scope>
    <source>
        <strain evidence="2">NIOZ-UU47</strain>
    </source>
</reference>
<protein>
    <submittedName>
        <fullName evidence="2">Helix-turn-helix domain-containing protein</fullName>
    </submittedName>
</protein>
<organism evidence="2 3">
    <name type="scientific">Candidatus Desulfobia pelagia</name>
    <dbReference type="NCBI Taxonomy" id="2841692"/>
    <lineage>
        <taxon>Bacteria</taxon>
        <taxon>Pseudomonadati</taxon>
        <taxon>Thermodesulfobacteriota</taxon>
        <taxon>Desulfobulbia</taxon>
        <taxon>Desulfobulbales</taxon>
        <taxon>Desulfobulbaceae</taxon>
        <taxon>Candidatus Desulfobia</taxon>
    </lineage>
</organism>
<comment type="caution">
    <text evidence="2">The sequence shown here is derived from an EMBL/GenBank/DDBJ whole genome shotgun (WGS) entry which is preliminary data.</text>
</comment>
<dbReference type="AlphaFoldDB" id="A0A8J6ND99"/>
<evidence type="ECO:0000259" key="1">
    <source>
        <dbReference type="Pfam" id="PF12728"/>
    </source>
</evidence>
<proteinExistence type="predicted"/>
<name>A0A8J6ND99_9BACT</name>
<evidence type="ECO:0000313" key="3">
    <source>
        <dbReference type="Proteomes" id="UP000614424"/>
    </source>
</evidence>
<dbReference type="Proteomes" id="UP000614424">
    <property type="component" value="Unassembled WGS sequence"/>
</dbReference>
<gene>
    <name evidence="2" type="ORF">H8E41_01310</name>
</gene>
<sequence length="61" mass="7026">MMKDIEPNSLHTPEEVSQILRMSLSWVRQAIARKRLPAIHIGGKSFVRGETLFHIMRNGLK</sequence>
<evidence type="ECO:0000313" key="2">
    <source>
        <dbReference type="EMBL" id="MBC8316513.1"/>
    </source>
</evidence>
<dbReference type="Pfam" id="PF12728">
    <property type="entry name" value="HTH_17"/>
    <property type="match status" value="1"/>
</dbReference>